<feature type="domain" description="DUF7007" evidence="2">
    <location>
        <begin position="9"/>
        <end position="111"/>
    </location>
</feature>
<evidence type="ECO:0000313" key="4">
    <source>
        <dbReference type="Proteomes" id="UP001501074"/>
    </source>
</evidence>
<proteinExistence type="predicted"/>
<dbReference type="EMBL" id="BAAAZO010000002">
    <property type="protein sequence ID" value="GAA3601629.1"/>
    <property type="molecule type" value="Genomic_DNA"/>
</dbReference>
<gene>
    <name evidence="3" type="ORF">GCM10022223_16690</name>
</gene>
<feature type="compositionally biased region" description="Polar residues" evidence="1">
    <location>
        <begin position="118"/>
        <end position="130"/>
    </location>
</feature>
<sequence>MLTTELPPLSPWGSIRSFDQVGTEGILRVHTDTGTGYFVPRELNARVHEIWRIPTGWYGHSADDRHWAIVAMTFPTLFPDELVEQAHELQQQGDPHCYTIVLAAQLAAATSLPRPSTPEATTKTAPTDSNDPLPERTQLIPVAASASADQQVPETPRPAWVRKSGPIARQVWGDWHETVPPGFVGVVASPDESPEDETWHLVPAQEYESRGTFRFVVDLENHATWAGHP</sequence>
<keyword evidence="4" id="KW-1185">Reference proteome</keyword>
<reference evidence="4" key="1">
    <citation type="journal article" date="2019" name="Int. J. Syst. Evol. Microbiol.">
        <title>The Global Catalogue of Microorganisms (GCM) 10K type strain sequencing project: providing services to taxonomists for standard genome sequencing and annotation.</title>
        <authorList>
            <consortium name="The Broad Institute Genomics Platform"/>
            <consortium name="The Broad Institute Genome Sequencing Center for Infectious Disease"/>
            <person name="Wu L."/>
            <person name="Ma J."/>
        </authorList>
    </citation>
    <scope>NUCLEOTIDE SEQUENCE [LARGE SCALE GENOMIC DNA]</scope>
    <source>
        <strain evidence="4">JCM 16902</strain>
    </source>
</reference>
<dbReference type="Pfam" id="PF22653">
    <property type="entry name" value="DUF7007"/>
    <property type="match status" value="1"/>
</dbReference>
<protein>
    <recommendedName>
        <fullName evidence="2">DUF7007 domain-containing protein</fullName>
    </recommendedName>
</protein>
<evidence type="ECO:0000313" key="3">
    <source>
        <dbReference type="EMBL" id="GAA3601629.1"/>
    </source>
</evidence>
<organism evidence="3 4">
    <name type="scientific">Kineosporia mesophila</name>
    <dbReference type="NCBI Taxonomy" id="566012"/>
    <lineage>
        <taxon>Bacteria</taxon>
        <taxon>Bacillati</taxon>
        <taxon>Actinomycetota</taxon>
        <taxon>Actinomycetes</taxon>
        <taxon>Kineosporiales</taxon>
        <taxon>Kineosporiaceae</taxon>
        <taxon>Kineosporia</taxon>
    </lineage>
</organism>
<dbReference type="Proteomes" id="UP001501074">
    <property type="component" value="Unassembled WGS sequence"/>
</dbReference>
<evidence type="ECO:0000259" key="2">
    <source>
        <dbReference type="Pfam" id="PF22653"/>
    </source>
</evidence>
<dbReference type="InterPro" id="IPR054276">
    <property type="entry name" value="DUF7007"/>
</dbReference>
<name>A0ABP6ZA79_9ACTN</name>
<comment type="caution">
    <text evidence="3">The sequence shown here is derived from an EMBL/GenBank/DDBJ whole genome shotgun (WGS) entry which is preliminary data.</text>
</comment>
<dbReference type="RefSeq" id="WP_231485235.1">
    <property type="nucleotide sequence ID" value="NZ_BAAAZO010000002.1"/>
</dbReference>
<feature type="region of interest" description="Disordered" evidence="1">
    <location>
        <begin position="110"/>
        <end position="134"/>
    </location>
</feature>
<evidence type="ECO:0000256" key="1">
    <source>
        <dbReference type="SAM" id="MobiDB-lite"/>
    </source>
</evidence>
<accession>A0ABP6ZA79</accession>